<accession>F6B5J0</accession>
<dbReference type="GO" id="GO:0110001">
    <property type="term" value="C:toxin-antitoxin complex"/>
    <property type="evidence" value="ECO:0007669"/>
    <property type="project" value="InterPro"/>
</dbReference>
<dbReference type="EMBL" id="CP002736">
    <property type="protein sequence ID" value="AEF95422.1"/>
    <property type="molecule type" value="Genomic_DNA"/>
</dbReference>
<dbReference type="GO" id="GO:0016787">
    <property type="term" value="F:hydrolase activity"/>
    <property type="evidence" value="ECO:0007669"/>
    <property type="project" value="UniProtKB-KW"/>
</dbReference>
<dbReference type="RefSeq" id="WP_013810833.1">
    <property type="nucleotide sequence ID" value="NC_015565.1"/>
</dbReference>
<proteinExistence type="predicted"/>
<evidence type="ECO:0000313" key="5">
    <source>
        <dbReference type="Proteomes" id="UP000009226"/>
    </source>
</evidence>
<dbReference type="HOGENOM" id="CLU_2860369_0_0_9"/>
<dbReference type="Pfam" id="PF01934">
    <property type="entry name" value="HepT-like"/>
    <property type="match status" value="1"/>
</dbReference>
<organism evidence="4 5">
    <name type="scientific">Desulfotomaculum nigrificans (strain DSM 14880 / VKM B-2319 / CO-1-SRB)</name>
    <name type="common">Desulfotomaculum carboxydivorans</name>
    <dbReference type="NCBI Taxonomy" id="868595"/>
    <lineage>
        <taxon>Bacteria</taxon>
        <taxon>Bacillati</taxon>
        <taxon>Bacillota</taxon>
        <taxon>Clostridia</taxon>
        <taxon>Eubacteriales</taxon>
        <taxon>Desulfotomaculaceae</taxon>
        <taxon>Desulfotomaculum</taxon>
    </lineage>
</organism>
<keyword evidence="2" id="KW-0540">Nuclease</keyword>
<name>F6B5J0_DESCC</name>
<evidence type="ECO:0000256" key="3">
    <source>
        <dbReference type="ARBA" id="ARBA00022801"/>
    </source>
</evidence>
<evidence type="ECO:0000256" key="1">
    <source>
        <dbReference type="ARBA" id="ARBA00022649"/>
    </source>
</evidence>
<sequence length="64" mass="7552">MKDNLIYIQHIMESIQKIEKYLQGLTKEQFFENDSIQDAVIRRFEIKLGGVINPPVFYLVIIPL</sequence>
<dbReference type="KEGG" id="dca:Desca_2604"/>
<keyword evidence="3" id="KW-0378">Hydrolase</keyword>
<dbReference type="InterPro" id="IPR008201">
    <property type="entry name" value="HepT-like"/>
</dbReference>
<protein>
    <submittedName>
        <fullName evidence="4">Uncharacterized protein</fullName>
    </submittedName>
</protein>
<evidence type="ECO:0000313" key="4">
    <source>
        <dbReference type="EMBL" id="AEF95422.1"/>
    </source>
</evidence>
<gene>
    <name evidence="4" type="ordered locus">Desca_2604</name>
</gene>
<keyword evidence="5" id="KW-1185">Reference proteome</keyword>
<dbReference type="Proteomes" id="UP000009226">
    <property type="component" value="Chromosome"/>
</dbReference>
<keyword evidence="1" id="KW-1277">Toxin-antitoxin system</keyword>
<reference evidence="4" key="1">
    <citation type="submission" date="2011-05" db="EMBL/GenBank/DDBJ databases">
        <title>Complete sequence of Desulfotomaculum carboxydivorans CO-1-SRB.</title>
        <authorList>
            <consortium name="US DOE Joint Genome Institute"/>
            <person name="Lucas S."/>
            <person name="Han J."/>
            <person name="Lapidus A."/>
            <person name="Cheng J.-F."/>
            <person name="Goodwin L."/>
            <person name="Pitluck S."/>
            <person name="Peters L."/>
            <person name="Mikhailova N."/>
            <person name="Lu M."/>
            <person name="Han C."/>
            <person name="Tapia R."/>
            <person name="Land M."/>
            <person name="Hauser L."/>
            <person name="Kyrpides N."/>
            <person name="Ivanova N."/>
            <person name="Pagani I."/>
            <person name="Stams A."/>
            <person name="Plugge C."/>
            <person name="Muyzer G."/>
            <person name="Kuever J."/>
            <person name="Parshina S."/>
            <person name="Ivanova A."/>
            <person name="Nazina T."/>
            <person name="Woyke T."/>
        </authorList>
    </citation>
    <scope>NUCLEOTIDE SEQUENCE [LARGE SCALE GENOMIC DNA]</scope>
    <source>
        <strain evidence="4">CO-1-SRB</strain>
    </source>
</reference>
<dbReference type="AlphaFoldDB" id="F6B5J0"/>
<dbReference type="GO" id="GO:0004540">
    <property type="term" value="F:RNA nuclease activity"/>
    <property type="evidence" value="ECO:0007669"/>
    <property type="project" value="InterPro"/>
</dbReference>
<evidence type="ECO:0000256" key="2">
    <source>
        <dbReference type="ARBA" id="ARBA00022722"/>
    </source>
</evidence>